<dbReference type="Gene3D" id="3.40.50.1000">
    <property type="entry name" value="HAD superfamily/HAD-like"/>
    <property type="match status" value="1"/>
</dbReference>
<sequence>MPHDLLVLWDIDHTLVDTRGMGRELWAAAFHEVTGVELREQASIEGLTEPVILRETARLHGVRDSRELFEKFAHALGAAHVRHAAELRVRGQALPGAHQLLTALAQRPEIRQTVVTGNIRTAAEVKLAAFDLERELDFDSGSFGEDADERPGLVRVALRRSDTPTEHAVLLGDTPADVRGGLAHGVRVIGVATGRTSAADLTAAGAAQVLPDLADTERALRLIVG</sequence>
<dbReference type="InterPro" id="IPR041492">
    <property type="entry name" value="HAD_2"/>
</dbReference>
<proteinExistence type="predicted"/>
<gene>
    <name evidence="1" type="ORF">HUT08_10765</name>
</gene>
<dbReference type="InterPro" id="IPR023214">
    <property type="entry name" value="HAD_sf"/>
</dbReference>
<dbReference type="SFLD" id="SFLDG01129">
    <property type="entry name" value="C1.5:_HAD__Beta-PGM__Phosphata"/>
    <property type="match status" value="1"/>
</dbReference>
<dbReference type="Pfam" id="PF13419">
    <property type="entry name" value="HAD_2"/>
    <property type="match status" value="1"/>
</dbReference>
<dbReference type="InterPro" id="IPR036412">
    <property type="entry name" value="HAD-like_sf"/>
</dbReference>
<accession>A0A7H8N614</accession>
<dbReference type="Gene3D" id="1.10.150.240">
    <property type="entry name" value="Putative phosphatase, domain 2"/>
    <property type="match status" value="1"/>
</dbReference>
<name>A0A7H8N614_9ACTN</name>
<reference evidence="1 2" key="1">
    <citation type="submission" date="2020-06" db="EMBL/GenBank/DDBJ databases">
        <title>Genome mining for natural products.</title>
        <authorList>
            <person name="Zhang B."/>
            <person name="Shi J."/>
            <person name="Ge H."/>
        </authorList>
    </citation>
    <scope>NUCLEOTIDE SEQUENCE [LARGE SCALE GENOMIC DNA]</scope>
    <source>
        <strain evidence="1 2">NA00687</strain>
    </source>
</reference>
<organism evidence="1 2">
    <name type="scientific">Streptomyces buecherae</name>
    <dbReference type="NCBI Taxonomy" id="2763006"/>
    <lineage>
        <taxon>Bacteria</taxon>
        <taxon>Bacillati</taxon>
        <taxon>Actinomycetota</taxon>
        <taxon>Actinomycetes</taxon>
        <taxon>Kitasatosporales</taxon>
        <taxon>Streptomycetaceae</taxon>
        <taxon>Streptomyces</taxon>
    </lineage>
</organism>
<dbReference type="GO" id="GO:0005829">
    <property type="term" value="C:cytosol"/>
    <property type="evidence" value="ECO:0007669"/>
    <property type="project" value="TreeGrafter"/>
</dbReference>
<dbReference type="GO" id="GO:0008967">
    <property type="term" value="F:phosphoglycolate phosphatase activity"/>
    <property type="evidence" value="ECO:0007669"/>
    <property type="project" value="TreeGrafter"/>
</dbReference>
<dbReference type="InterPro" id="IPR050155">
    <property type="entry name" value="HAD-like_hydrolase_sf"/>
</dbReference>
<dbReference type="InterPro" id="IPR023198">
    <property type="entry name" value="PGP-like_dom2"/>
</dbReference>
<keyword evidence="1" id="KW-0378">Hydrolase</keyword>
<dbReference type="PANTHER" id="PTHR43434:SF16">
    <property type="entry name" value="BLL8046 PROTEIN"/>
    <property type="match status" value="1"/>
</dbReference>
<dbReference type="Proteomes" id="UP000509303">
    <property type="component" value="Chromosome"/>
</dbReference>
<dbReference type="SUPFAM" id="SSF56784">
    <property type="entry name" value="HAD-like"/>
    <property type="match status" value="1"/>
</dbReference>
<dbReference type="PANTHER" id="PTHR43434">
    <property type="entry name" value="PHOSPHOGLYCOLATE PHOSPHATASE"/>
    <property type="match status" value="1"/>
</dbReference>
<keyword evidence="2" id="KW-1185">Reference proteome</keyword>
<protein>
    <submittedName>
        <fullName evidence="1">Haloacid dehalogenase-like hydrolase</fullName>
    </submittedName>
</protein>
<dbReference type="GO" id="GO:0006281">
    <property type="term" value="P:DNA repair"/>
    <property type="evidence" value="ECO:0007669"/>
    <property type="project" value="TreeGrafter"/>
</dbReference>
<dbReference type="SFLD" id="SFLDS00003">
    <property type="entry name" value="Haloacid_Dehalogenase"/>
    <property type="match status" value="1"/>
</dbReference>
<dbReference type="AlphaFoldDB" id="A0A7H8N614"/>
<evidence type="ECO:0000313" key="1">
    <source>
        <dbReference type="EMBL" id="QKW49947.1"/>
    </source>
</evidence>
<dbReference type="EMBL" id="CP054929">
    <property type="protein sequence ID" value="QKW49947.1"/>
    <property type="molecule type" value="Genomic_DNA"/>
</dbReference>
<evidence type="ECO:0000313" key="2">
    <source>
        <dbReference type="Proteomes" id="UP000509303"/>
    </source>
</evidence>
<dbReference type="RefSeq" id="WP_176161682.1">
    <property type="nucleotide sequence ID" value="NZ_CP054929.1"/>
</dbReference>